<dbReference type="PROSITE" id="PS51118">
    <property type="entry name" value="HTH_HXLR"/>
    <property type="match status" value="1"/>
</dbReference>
<evidence type="ECO:0000259" key="4">
    <source>
        <dbReference type="PROSITE" id="PS51118"/>
    </source>
</evidence>
<dbReference type="Gene3D" id="1.10.10.10">
    <property type="entry name" value="Winged helix-like DNA-binding domain superfamily/Winged helix DNA-binding domain"/>
    <property type="match status" value="1"/>
</dbReference>
<sequence>MRKAAAKSNVESGCACLARDVLDRIGDRWSVICILHLGEHEVLRFTELRRLISGISQRMLTVTLRDLERDGFVARKVKPVIPPHVEYRLTPLGRALMENVRSLCQWANDHQDAVRRARESYDARALQEVST</sequence>
<keyword evidence="3" id="KW-0804">Transcription</keyword>
<evidence type="ECO:0000256" key="2">
    <source>
        <dbReference type="ARBA" id="ARBA00023125"/>
    </source>
</evidence>
<keyword evidence="2" id="KW-0238">DNA-binding</keyword>
<accession>A0ABZ2L9N2</accession>
<proteinExistence type="predicted"/>
<evidence type="ECO:0000313" key="6">
    <source>
        <dbReference type="Proteomes" id="UP001374803"/>
    </source>
</evidence>
<dbReference type="Pfam" id="PF01638">
    <property type="entry name" value="HxlR"/>
    <property type="match status" value="1"/>
</dbReference>
<dbReference type="EMBL" id="CP089983">
    <property type="protein sequence ID" value="WXB07639.1"/>
    <property type="molecule type" value="Genomic_DNA"/>
</dbReference>
<dbReference type="Proteomes" id="UP001374803">
    <property type="component" value="Chromosome"/>
</dbReference>
<evidence type="ECO:0000256" key="3">
    <source>
        <dbReference type="ARBA" id="ARBA00023163"/>
    </source>
</evidence>
<evidence type="ECO:0000256" key="1">
    <source>
        <dbReference type="ARBA" id="ARBA00023015"/>
    </source>
</evidence>
<evidence type="ECO:0000313" key="5">
    <source>
        <dbReference type="EMBL" id="WXB07639.1"/>
    </source>
</evidence>
<reference evidence="5" key="1">
    <citation type="submission" date="2021-12" db="EMBL/GenBank/DDBJ databases">
        <title>Discovery of the Pendulisporaceae a myxobacterial family with distinct sporulation behavior and unique specialized metabolism.</title>
        <authorList>
            <person name="Garcia R."/>
            <person name="Popoff A."/>
            <person name="Bader C.D."/>
            <person name="Loehr J."/>
            <person name="Walesch S."/>
            <person name="Walt C."/>
            <person name="Boldt J."/>
            <person name="Bunk B."/>
            <person name="Haeckl F.J.F.P.J."/>
            <person name="Gunesch A.P."/>
            <person name="Birkelbach J."/>
            <person name="Nuebel U."/>
            <person name="Pietschmann T."/>
            <person name="Bach T."/>
            <person name="Mueller R."/>
        </authorList>
    </citation>
    <scope>NUCLEOTIDE SEQUENCE</scope>
    <source>
        <strain evidence="5">MSr11367</strain>
    </source>
</reference>
<dbReference type="InterPro" id="IPR036388">
    <property type="entry name" value="WH-like_DNA-bd_sf"/>
</dbReference>
<dbReference type="PANTHER" id="PTHR33204">
    <property type="entry name" value="TRANSCRIPTIONAL REGULATOR, MARR FAMILY"/>
    <property type="match status" value="1"/>
</dbReference>
<keyword evidence="1" id="KW-0805">Transcription regulation</keyword>
<keyword evidence="6" id="KW-1185">Reference proteome</keyword>
<dbReference type="PANTHER" id="PTHR33204:SF39">
    <property type="entry name" value="TRANSCRIPTIONAL REGULATORY PROTEIN"/>
    <property type="match status" value="1"/>
</dbReference>
<dbReference type="RefSeq" id="WP_394837304.1">
    <property type="nucleotide sequence ID" value="NZ_CP089929.1"/>
</dbReference>
<feature type="domain" description="HTH hxlR-type" evidence="4">
    <location>
        <begin position="14"/>
        <end position="115"/>
    </location>
</feature>
<dbReference type="SUPFAM" id="SSF46785">
    <property type="entry name" value="Winged helix' DNA-binding domain"/>
    <property type="match status" value="1"/>
</dbReference>
<dbReference type="InterPro" id="IPR036390">
    <property type="entry name" value="WH_DNA-bd_sf"/>
</dbReference>
<organism evidence="5 6">
    <name type="scientific">Pendulispora rubella</name>
    <dbReference type="NCBI Taxonomy" id="2741070"/>
    <lineage>
        <taxon>Bacteria</taxon>
        <taxon>Pseudomonadati</taxon>
        <taxon>Myxococcota</taxon>
        <taxon>Myxococcia</taxon>
        <taxon>Myxococcales</taxon>
        <taxon>Sorangiineae</taxon>
        <taxon>Pendulisporaceae</taxon>
        <taxon>Pendulispora</taxon>
    </lineage>
</organism>
<gene>
    <name evidence="5" type="ORF">LVJ94_10395</name>
</gene>
<name>A0ABZ2L9N2_9BACT</name>
<dbReference type="InterPro" id="IPR002577">
    <property type="entry name" value="HTH_HxlR"/>
</dbReference>
<protein>
    <submittedName>
        <fullName evidence="5">Helix-turn-helix transcriptional regulator</fullName>
    </submittedName>
</protein>